<evidence type="ECO:0000256" key="10">
    <source>
        <dbReference type="ARBA" id="ARBA00023098"/>
    </source>
</evidence>
<dbReference type="AlphaFoldDB" id="A0A1W1WUB3"/>
<dbReference type="GO" id="GO:0006629">
    <property type="term" value="P:lipid metabolic process"/>
    <property type="evidence" value="ECO:0007669"/>
    <property type="project" value="UniProtKB-KW"/>
</dbReference>
<dbReference type="FunFam" id="3.40.50.261:FF:000008">
    <property type="entry name" value="ATP-citrate synthase alpha chain protein"/>
    <property type="match status" value="1"/>
</dbReference>
<dbReference type="Pfam" id="PF24948">
    <property type="entry name" value="Citrate_synth_N"/>
    <property type="match status" value="1"/>
</dbReference>
<dbReference type="GO" id="GO:0006099">
    <property type="term" value="P:tricarboxylic acid cycle"/>
    <property type="evidence" value="ECO:0007669"/>
    <property type="project" value="TreeGrafter"/>
</dbReference>
<evidence type="ECO:0000259" key="13">
    <source>
        <dbReference type="Pfam" id="PF16114"/>
    </source>
</evidence>
<gene>
    <name evidence="15" type="ORF">SAMN05660197_1129</name>
</gene>
<keyword evidence="7" id="KW-0808">Transferase</keyword>
<keyword evidence="4" id="KW-0963">Cytoplasm</keyword>
<evidence type="ECO:0000256" key="3">
    <source>
        <dbReference type="ARBA" id="ARBA00010719"/>
    </source>
</evidence>
<evidence type="ECO:0000256" key="7">
    <source>
        <dbReference type="ARBA" id="ARBA00022679"/>
    </source>
</evidence>
<evidence type="ECO:0000256" key="9">
    <source>
        <dbReference type="ARBA" id="ARBA00022840"/>
    </source>
</evidence>
<dbReference type="STRING" id="1069081.SAMN05660197_1129"/>
<dbReference type="SUPFAM" id="SSF52210">
    <property type="entry name" value="Succinyl-CoA synthetase domains"/>
    <property type="match status" value="1"/>
</dbReference>
<comment type="catalytic activity">
    <reaction evidence="12">
        <text>oxaloacetate + acetyl-CoA + ADP + phosphate = citrate + ATP + CoA</text>
        <dbReference type="Rhea" id="RHEA:21160"/>
        <dbReference type="ChEBI" id="CHEBI:16452"/>
        <dbReference type="ChEBI" id="CHEBI:16947"/>
        <dbReference type="ChEBI" id="CHEBI:30616"/>
        <dbReference type="ChEBI" id="CHEBI:43474"/>
        <dbReference type="ChEBI" id="CHEBI:57287"/>
        <dbReference type="ChEBI" id="CHEBI:57288"/>
        <dbReference type="ChEBI" id="CHEBI:456216"/>
        <dbReference type="EC" id="2.3.3.8"/>
    </reaction>
</comment>
<dbReference type="EMBL" id="FWWZ01000001">
    <property type="protein sequence ID" value="SMC09323.1"/>
    <property type="molecule type" value="Genomic_DNA"/>
</dbReference>
<evidence type="ECO:0000256" key="4">
    <source>
        <dbReference type="ARBA" id="ARBA00022490"/>
    </source>
</evidence>
<keyword evidence="10" id="KW-0443">Lipid metabolism</keyword>
<sequence>MAQRAIREYDGKKLFAQNWDKYFAPLKYPFESVLVTSGEELKKKAEEPGYEWLKNKPLVAKPDMLFGKRGKNNLVLFKVNKPGDVTLEDAAKWIDEKRNQETTLLSGQKGVLTHFIVEPFTPHTEDEEYYIAATTLDENYDVLYMSAHGGMEVEENWDKVVEVKIPINASDEEIEKIIKENIPADIPEDKKETYANFAVNFYKFFRDLNFAYLEINPVVIVGDNVYLLDLVARLDDTAGFLMRDKWGDIEFPTPFGMPEKSPEEKAIAEADAKSGASLKLTVLNPEGRIWTLVAGGGASVVYADTIADLAGGVAELANYGEYSGGPTTDETRFYTETVLDLMTRKKDPQGRDKILIIGGAIANFTDVAKTFTGIIQAFEKYADKMKDVGVRIYVRRGGPNYEKGLKDIKEAAERLGLPIKVFGPETHITDIVRMAIEEDKAKA</sequence>
<organism evidence="15 16">
    <name type="scientific">Nitratiruptor tergarcus DSM 16512</name>
    <dbReference type="NCBI Taxonomy" id="1069081"/>
    <lineage>
        <taxon>Bacteria</taxon>
        <taxon>Pseudomonadati</taxon>
        <taxon>Campylobacterota</taxon>
        <taxon>Epsilonproteobacteria</taxon>
        <taxon>Nautiliales</taxon>
        <taxon>Nitratiruptoraceae</taxon>
        <taxon>Nitratiruptor</taxon>
    </lineage>
</organism>
<proteinExistence type="inferred from homology"/>
<evidence type="ECO:0000259" key="14">
    <source>
        <dbReference type="Pfam" id="PF24948"/>
    </source>
</evidence>
<keyword evidence="11" id="KW-0012">Acyltransferase</keyword>
<dbReference type="RefSeq" id="WP_084275558.1">
    <property type="nucleotide sequence ID" value="NZ_AP026671.1"/>
</dbReference>
<protein>
    <submittedName>
        <fullName evidence="15">ATP-citrate lyase beta-subunit</fullName>
    </submittedName>
</protein>
<dbReference type="PROSITE" id="PS01217">
    <property type="entry name" value="SUCCINYL_COA_LIG_3"/>
    <property type="match status" value="1"/>
</dbReference>
<dbReference type="GO" id="GO:0006104">
    <property type="term" value="P:succinyl-CoA metabolic process"/>
    <property type="evidence" value="ECO:0007669"/>
    <property type="project" value="TreeGrafter"/>
</dbReference>
<accession>A0A1W1WUB3</accession>
<evidence type="ECO:0000313" key="16">
    <source>
        <dbReference type="Proteomes" id="UP000192602"/>
    </source>
</evidence>
<evidence type="ECO:0000256" key="6">
    <source>
        <dbReference type="ARBA" id="ARBA00022553"/>
    </source>
</evidence>
<dbReference type="GO" id="GO:0004775">
    <property type="term" value="F:succinate-CoA ligase (ADP-forming) activity"/>
    <property type="evidence" value="ECO:0007669"/>
    <property type="project" value="TreeGrafter"/>
</dbReference>
<keyword evidence="8" id="KW-0547">Nucleotide-binding</keyword>
<dbReference type="GO" id="GO:0003878">
    <property type="term" value="F:ATP citrate synthase activity"/>
    <property type="evidence" value="ECO:0007669"/>
    <property type="project" value="UniProtKB-EC"/>
</dbReference>
<feature type="domain" description="ATP-citrate synthase ATP-grasp" evidence="14">
    <location>
        <begin position="2"/>
        <end position="246"/>
    </location>
</feature>
<comment type="subcellular location">
    <subcellularLocation>
        <location evidence="1">Cytoplasm</location>
    </subcellularLocation>
</comment>
<dbReference type="InterPro" id="IPR016102">
    <property type="entry name" value="Succinyl-CoA_synth-like"/>
</dbReference>
<dbReference type="SUPFAM" id="SSF56059">
    <property type="entry name" value="Glutathione synthetase ATP-binding domain-like"/>
    <property type="match status" value="1"/>
</dbReference>
<dbReference type="Pfam" id="PF16114">
    <property type="entry name" value="Citrate_bind"/>
    <property type="match status" value="1"/>
</dbReference>
<comment type="similarity">
    <text evidence="2">In the C-terminal section; belongs to the succinate/malate CoA ligase alpha subunit family.</text>
</comment>
<feature type="domain" description="ATP-citrate synthase citrate-binding" evidence="13">
    <location>
        <begin position="260"/>
        <end position="437"/>
    </location>
</feature>
<evidence type="ECO:0000256" key="5">
    <source>
        <dbReference type="ARBA" id="ARBA00022516"/>
    </source>
</evidence>
<keyword evidence="16" id="KW-1185">Reference proteome</keyword>
<dbReference type="PANTHER" id="PTHR11815:SF10">
    <property type="entry name" value="SUCCINATE--COA LIGASE [GDP-FORMING] SUBUNIT BETA, MITOCHONDRIAL"/>
    <property type="match status" value="1"/>
</dbReference>
<reference evidence="16" key="1">
    <citation type="submission" date="2017-04" db="EMBL/GenBank/DDBJ databases">
        <authorList>
            <person name="Varghese N."/>
            <person name="Submissions S."/>
        </authorList>
    </citation>
    <scope>NUCLEOTIDE SEQUENCE [LARGE SCALE GENOMIC DNA]</scope>
    <source>
        <strain evidence="16">DSM 16512</strain>
    </source>
</reference>
<evidence type="ECO:0000256" key="12">
    <source>
        <dbReference type="ARBA" id="ARBA00047593"/>
    </source>
</evidence>
<dbReference type="GO" id="GO:0042709">
    <property type="term" value="C:succinate-CoA ligase complex"/>
    <property type="evidence" value="ECO:0007669"/>
    <property type="project" value="TreeGrafter"/>
</dbReference>
<evidence type="ECO:0000256" key="1">
    <source>
        <dbReference type="ARBA" id="ARBA00004496"/>
    </source>
</evidence>
<dbReference type="InterPro" id="IPR056749">
    <property type="entry name" value="Citrate_synth_N"/>
</dbReference>
<evidence type="ECO:0000256" key="2">
    <source>
        <dbReference type="ARBA" id="ARBA00005899"/>
    </source>
</evidence>
<dbReference type="InterPro" id="IPR017866">
    <property type="entry name" value="Succ-CoA_synthase_bsu_CS"/>
</dbReference>
<dbReference type="OrthoDB" id="9179at2"/>
<evidence type="ECO:0000256" key="8">
    <source>
        <dbReference type="ARBA" id="ARBA00022741"/>
    </source>
</evidence>
<dbReference type="GO" id="GO:0016829">
    <property type="term" value="F:lyase activity"/>
    <property type="evidence" value="ECO:0007669"/>
    <property type="project" value="UniProtKB-KW"/>
</dbReference>
<keyword evidence="5" id="KW-0444">Lipid biosynthesis</keyword>
<dbReference type="GO" id="GO:0005524">
    <property type="term" value="F:ATP binding"/>
    <property type="evidence" value="ECO:0007669"/>
    <property type="project" value="UniProtKB-KW"/>
</dbReference>
<keyword evidence="6" id="KW-0597">Phosphoprotein</keyword>
<evidence type="ECO:0000256" key="11">
    <source>
        <dbReference type="ARBA" id="ARBA00023315"/>
    </source>
</evidence>
<comment type="similarity">
    <text evidence="3">In the N-terminal section; belongs to the succinate/malate CoA ligase beta subunit family.</text>
</comment>
<dbReference type="Gene3D" id="3.40.50.261">
    <property type="entry name" value="Succinyl-CoA synthetase domains"/>
    <property type="match status" value="1"/>
</dbReference>
<name>A0A1W1WUB3_9BACT</name>
<dbReference type="PANTHER" id="PTHR11815">
    <property type="entry name" value="SUCCINYL-COA SYNTHETASE BETA CHAIN"/>
    <property type="match status" value="1"/>
</dbReference>
<keyword evidence="15" id="KW-0456">Lyase</keyword>
<dbReference type="Proteomes" id="UP000192602">
    <property type="component" value="Unassembled WGS sequence"/>
</dbReference>
<dbReference type="Gene3D" id="3.30.470.110">
    <property type="match status" value="1"/>
</dbReference>
<keyword evidence="9" id="KW-0067">ATP-binding</keyword>
<dbReference type="InterPro" id="IPR032263">
    <property type="entry name" value="Citrate-bd"/>
</dbReference>
<evidence type="ECO:0000313" key="15">
    <source>
        <dbReference type="EMBL" id="SMC09323.1"/>
    </source>
</evidence>